<reference evidence="2 3" key="1">
    <citation type="submission" date="2021-03" db="EMBL/GenBank/DDBJ databases">
        <title>Genomic Encyclopedia of Type Strains, Phase IV (KMG-IV): sequencing the most valuable type-strain genomes for metagenomic binning, comparative biology and taxonomic classification.</title>
        <authorList>
            <person name="Goeker M."/>
        </authorList>
    </citation>
    <scope>NUCLEOTIDE SEQUENCE [LARGE SCALE GENOMIC DNA]</scope>
    <source>
        <strain evidence="2 3">DSM 26675</strain>
    </source>
</reference>
<dbReference type="RefSeq" id="WP_066395911.1">
    <property type="nucleotide sequence ID" value="NZ_JAGIKZ010000005.1"/>
</dbReference>
<keyword evidence="1" id="KW-1133">Transmembrane helix</keyword>
<sequence length="111" mass="13208">MYRRNEGFFLAELLLSLAAWLIIASILFPLIIFSMNQSVQLKEEFNATQVLYEILMDAKKKKTNPMIGPREKDETIYEVTLEITDENPLMEVCVRYEDFLRRSYKKCEVYR</sequence>
<name>A0ABS4RD90_9BACI</name>
<evidence type="ECO:0000313" key="3">
    <source>
        <dbReference type="Proteomes" id="UP001519293"/>
    </source>
</evidence>
<accession>A0ABS4RD90</accession>
<proteinExistence type="predicted"/>
<dbReference type="Proteomes" id="UP001519293">
    <property type="component" value="Unassembled WGS sequence"/>
</dbReference>
<evidence type="ECO:0000256" key="1">
    <source>
        <dbReference type="SAM" id="Phobius"/>
    </source>
</evidence>
<feature type="transmembrane region" description="Helical" evidence="1">
    <location>
        <begin position="13"/>
        <end position="33"/>
    </location>
</feature>
<evidence type="ECO:0000313" key="2">
    <source>
        <dbReference type="EMBL" id="MBP2240864.1"/>
    </source>
</evidence>
<keyword evidence="3" id="KW-1185">Reference proteome</keyword>
<dbReference type="EMBL" id="JAGIKZ010000005">
    <property type="protein sequence ID" value="MBP2240864.1"/>
    <property type="molecule type" value="Genomic_DNA"/>
</dbReference>
<keyword evidence="1" id="KW-0812">Transmembrane</keyword>
<organism evidence="2 3">
    <name type="scientific">Cytobacillus eiseniae</name>
    <dbReference type="NCBI Taxonomy" id="762947"/>
    <lineage>
        <taxon>Bacteria</taxon>
        <taxon>Bacillati</taxon>
        <taxon>Bacillota</taxon>
        <taxon>Bacilli</taxon>
        <taxon>Bacillales</taxon>
        <taxon>Bacillaceae</taxon>
        <taxon>Cytobacillus</taxon>
    </lineage>
</organism>
<gene>
    <name evidence="2" type="ORF">J2Z40_001423</name>
</gene>
<protein>
    <submittedName>
        <fullName evidence="2">Type II secretory pathway pseudopilin PulG</fullName>
    </submittedName>
</protein>
<keyword evidence="1" id="KW-0472">Membrane</keyword>
<comment type="caution">
    <text evidence="2">The sequence shown here is derived from an EMBL/GenBank/DDBJ whole genome shotgun (WGS) entry which is preliminary data.</text>
</comment>